<dbReference type="InterPro" id="IPR013230">
    <property type="entry name" value="Peptidase_M15A_C"/>
</dbReference>
<dbReference type="RefSeq" id="WP_246918535.1">
    <property type="nucleotide sequence ID" value="NZ_CP090145.1"/>
</dbReference>
<gene>
    <name evidence="2" type="ORF">LXD69_07310</name>
</gene>
<evidence type="ECO:0000313" key="3">
    <source>
        <dbReference type="Proteomes" id="UP000830454"/>
    </source>
</evidence>
<proteinExistence type="predicted"/>
<organism evidence="2 3">
    <name type="scientific">Flavobacterium sediminilitoris</name>
    <dbReference type="NCBI Taxonomy" id="2024526"/>
    <lineage>
        <taxon>Bacteria</taxon>
        <taxon>Pseudomonadati</taxon>
        <taxon>Bacteroidota</taxon>
        <taxon>Flavobacteriia</taxon>
        <taxon>Flavobacteriales</taxon>
        <taxon>Flavobacteriaceae</taxon>
        <taxon>Flavobacterium</taxon>
    </lineage>
</organism>
<dbReference type="Pfam" id="PF08291">
    <property type="entry name" value="Peptidase_M15_3"/>
    <property type="match status" value="1"/>
</dbReference>
<dbReference type="GO" id="GO:0004180">
    <property type="term" value="F:carboxypeptidase activity"/>
    <property type="evidence" value="ECO:0007669"/>
    <property type="project" value="UniProtKB-KW"/>
</dbReference>
<dbReference type="EMBL" id="CP090145">
    <property type="protein sequence ID" value="UOX35319.1"/>
    <property type="molecule type" value="Genomic_DNA"/>
</dbReference>
<name>A0ABY4HUT9_9FLAO</name>
<evidence type="ECO:0000313" key="2">
    <source>
        <dbReference type="EMBL" id="UOX35319.1"/>
    </source>
</evidence>
<keyword evidence="2" id="KW-0121">Carboxypeptidase</keyword>
<reference evidence="2" key="1">
    <citation type="submission" date="2021-12" db="EMBL/GenBank/DDBJ databases">
        <authorList>
            <person name="Cha I.-T."/>
            <person name="Lee K.-E."/>
            <person name="Park S.-J."/>
        </authorList>
    </citation>
    <scope>NUCLEOTIDE SEQUENCE</scope>
    <source>
        <strain evidence="2">YSM-43</strain>
    </source>
</reference>
<feature type="domain" description="Peptidase M15A C-terminal" evidence="1">
    <location>
        <begin position="7"/>
        <end position="116"/>
    </location>
</feature>
<dbReference type="Gene3D" id="3.30.1380.10">
    <property type="match status" value="1"/>
</dbReference>
<dbReference type="SUPFAM" id="SSF55166">
    <property type="entry name" value="Hedgehog/DD-peptidase"/>
    <property type="match status" value="1"/>
</dbReference>
<dbReference type="Proteomes" id="UP000830454">
    <property type="component" value="Chromosome"/>
</dbReference>
<sequence length="124" mass="13859">MQLTKNFILDEFRCNDGTAVPEIYISNVKELANNLQILRDYLNEPVFITGSGYRTPFWNAKVGGVKNSEHLVAKAADINVKSKTPKQLASVIEKLIKAGKMKEGGIGVYNGFVHYDVRGTKARW</sequence>
<keyword evidence="3" id="KW-1185">Reference proteome</keyword>
<dbReference type="InterPro" id="IPR009045">
    <property type="entry name" value="Zn_M74/Hedgehog-like"/>
</dbReference>
<keyword evidence="2" id="KW-0378">Hydrolase</keyword>
<accession>A0ABY4HUT9</accession>
<reference evidence="2" key="2">
    <citation type="submission" date="2022-04" db="EMBL/GenBank/DDBJ databases">
        <title>Complete Genome Sequence of Flavobacterium sediminilitoris YSM-43, Isolated from a Tidal Sediment.</title>
        <authorList>
            <person name="Lee P.A."/>
        </authorList>
    </citation>
    <scope>NUCLEOTIDE SEQUENCE</scope>
    <source>
        <strain evidence="2">YSM-43</strain>
    </source>
</reference>
<evidence type="ECO:0000259" key="1">
    <source>
        <dbReference type="Pfam" id="PF08291"/>
    </source>
</evidence>
<protein>
    <submittedName>
        <fullName evidence="2">D-Ala-D-Ala carboxypeptidase family metallohydrolase</fullName>
    </submittedName>
</protein>
<keyword evidence="2" id="KW-0645">Protease</keyword>